<reference evidence="3" key="1">
    <citation type="submission" date="2010-08" db="EMBL/GenBank/DDBJ databases">
        <authorList>
            <consortium name="Caenorhabditis japonica Sequencing Consortium"/>
            <person name="Wilson R.K."/>
        </authorList>
    </citation>
    <scope>NUCLEOTIDE SEQUENCE [LARGE SCALE GENOMIC DNA]</scope>
    <source>
        <strain evidence="3">DF5081</strain>
    </source>
</reference>
<dbReference type="Pfam" id="PF10326">
    <property type="entry name" value="7TM_GPCR_Str"/>
    <property type="match status" value="1"/>
</dbReference>
<evidence type="ECO:0000313" key="2">
    <source>
        <dbReference type="EnsemblMetazoa" id="CJA02387a.1"/>
    </source>
</evidence>
<feature type="transmembrane region" description="Helical" evidence="1">
    <location>
        <begin position="96"/>
        <end position="115"/>
    </location>
</feature>
<feature type="transmembrane region" description="Helical" evidence="1">
    <location>
        <begin position="16"/>
        <end position="35"/>
    </location>
</feature>
<dbReference type="AlphaFoldDB" id="A0A8R1HI66"/>
<evidence type="ECO:0000313" key="3">
    <source>
        <dbReference type="Proteomes" id="UP000005237"/>
    </source>
</evidence>
<dbReference type="EnsemblMetazoa" id="CJA02387a.1">
    <property type="protein sequence ID" value="CJA02387a.1"/>
    <property type="gene ID" value="WBGene00121591"/>
</dbReference>
<name>A0A8R1HI66_CAEJA</name>
<keyword evidence="1" id="KW-0472">Membrane</keyword>
<keyword evidence="1" id="KW-0812">Transmembrane</keyword>
<accession>A0A8R1HI66</accession>
<dbReference type="InterPro" id="IPR019428">
    <property type="entry name" value="7TM_GPCR_serpentine_rcpt_Str"/>
</dbReference>
<organism evidence="2 3">
    <name type="scientific">Caenorhabditis japonica</name>
    <dbReference type="NCBI Taxonomy" id="281687"/>
    <lineage>
        <taxon>Eukaryota</taxon>
        <taxon>Metazoa</taxon>
        <taxon>Ecdysozoa</taxon>
        <taxon>Nematoda</taxon>
        <taxon>Chromadorea</taxon>
        <taxon>Rhabditida</taxon>
        <taxon>Rhabditina</taxon>
        <taxon>Rhabditomorpha</taxon>
        <taxon>Rhabditoidea</taxon>
        <taxon>Rhabditidae</taxon>
        <taxon>Peloderinae</taxon>
        <taxon>Caenorhabditis</taxon>
    </lineage>
</organism>
<reference evidence="2" key="2">
    <citation type="submission" date="2022-06" db="UniProtKB">
        <authorList>
            <consortium name="EnsemblMetazoa"/>
        </authorList>
    </citation>
    <scope>IDENTIFICATION</scope>
    <source>
        <strain evidence="2">DF5081</strain>
    </source>
</reference>
<dbReference type="Proteomes" id="UP000005237">
    <property type="component" value="Unassembled WGS sequence"/>
</dbReference>
<sequence>MLSSTTMKMILHVTQYVGFFGAQITNTTLLLLLFTRAKRLFGSYRHVMAVFAFYSLVYTWIEVITQPIMHIQGSMFIVMMDGPIQFSIDVGNKITCLYCGSFALCIALLGAQFFYRYMAVCKYVICNSNTLTLIMGGPRDGKLPVGQDVLCLIRI</sequence>
<dbReference type="GO" id="GO:0042048">
    <property type="term" value="P:olfactory behavior"/>
    <property type="evidence" value="ECO:0007669"/>
    <property type="project" value="TreeGrafter"/>
</dbReference>
<evidence type="ECO:0000256" key="1">
    <source>
        <dbReference type="SAM" id="Phobius"/>
    </source>
</evidence>
<proteinExistence type="predicted"/>
<keyword evidence="3" id="KW-1185">Reference proteome</keyword>
<dbReference type="GO" id="GO:0038022">
    <property type="term" value="F:G protein-coupled olfactory receptor activity"/>
    <property type="evidence" value="ECO:0007669"/>
    <property type="project" value="TreeGrafter"/>
</dbReference>
<dbReference type="PANTHER" id="PTHR22943">
    <property type="entry name" value="7-TRANSMEMBRANE DOMAIN RECEPTOR C.ELEGANS"/>
    <property type="match status" value="1"/>
</dbReference>
<dbReference type="PANTHER" id="PTHR22943:SF70">
    <property type="entry name" value="SEVEN TM RECEPTOR"/>
    <property type="match status" value="1"/>
</dbReference>
<feature type="transmembrane region" description="Helical" evidence="1">
    <location>
        <begin position="42"/>
        <end position="61"/>
    </location>
</feature>
<dbReference type="GO" id="GO:0005886">
    <property type="term" value="C:plasma membrane"/>
    <property type="evidence" value="ECO:0007669"/>
    <property type="project" value="TreeGrafter"/>
</dbReference>
<keyword evidence="1" id="KW-1133">Transmembrane helix</keyword>
<protein>
    <submittedName>
        <fullName evidence="2">Uncharacterized protein</fullName>
    </submittedName>
</protein>